<dbReference type="InterPro" id="IPR001623">
    <property type="entry name" value="DnaJ_domain"/>
</dbReference>
<sequence length="274" mass="32044">MTDMNPLACSPEYQRLREQYETLVVAYTALVSQYQEMTDHEAPHLSALYMHYFGKLLYTQLRLGLSLATLRLRRSLLQAYINRDEAPDLVEIDKQMAQQRLEFHQLLEKKLAQLKAAKEYWDRPHLSSQETKELKEIYKALVKRLHPDLNPHYTEEDKRLFLITVKAYQIGDLPQLRALLALLNKEKPQEELPSDPEALLAEVEKLQEKKSTLEIRIAKRSESFPFDQKELLSSPVAILKKQAELEAIIQELQTSEKEQQTIVTLMEEYKSHNL</sequence>
<evidence type="ECO:0000313" key="2">
    <source>
        <dbReference type="EMBL" id="AEE12641.1"/>
    </source>
</evidence>
<organism evidence="2 3">
    <name type="scientific">Porphyromonas asaccharolytica (strain ATCC 25260 / DSM 20707 / BCRC 10618 / CCUG 7834 / JCM 6326 / LMG 13178 / VPI 4198 / B440)</name>
    <name type="common">Bacteroides asaccharolyticus</name>
    <dbReference type="NCBI Taxonomy" id="879243"/>
    <lineage>
        <taxon>Bacteria</taxon>
        <taxon>Pseudomonadati</taxon>
        <taxon>Bacteroidota</taxon>
        <taxon>Bacteroidia</taxon>
        <taxon>Bacteroidales</taxon>
        <taxon>Porphyromonadaceae</taxon>
        <taxon>Porphyromonas</taxon>
    </lineage>
</organism>
<dbReference type="HOGENOM" id="CLU_089311_0_0_10"/>
<dbReference type="eggNOG" id="COG0484">
    <property type="taxonomic scope" value="Bacteria"/>
</dbReference>
<keyword evidence="2" id="KW-0346">Stress response</keyword>
<dbReference type="STRING" id="879243.Poras_0691"/>
<reference evidence="3" key="1">
    <citation type="submission" date="2011-04" db="EMBL/GenBank/DDBJ databases">
        <title>The complete genome of Porphyromonas asaccharolytica DSM 20707.</title>
        <authorList>
            <person name="Lucas S."/>
            <person name="Han J."/>
            <person name="Lapidus A."/>
            <person name="Bruce D."/>
            <person name="Goodwin L."/>
            <person name="Pitluck S."/>
            <person name="Peters L."/>
            <person name="Kyrpides N."/>
            <person name="Mavromatis K."/>
            <person name="Ivanova N."/>
            <person name="Ovchinnikova G."/>
            <person name="Pagani I."/>
            <person name="Lu M."/>
            <person name="Detter J.C."/>
            <person name="Tapia R."/>
            <person name="Han C."/>
            <person name="Land M."/>
            <person name="Hauser L."/>
            <person name="Markowitz V."/>
            <person name="Cheng J.-F."/>
            <person name="Hugenholtz P."/>
            <person name="Woyke T."/>
            <person name="Wu D."/>
            <person name="Gronow S."/>
            <person name="Wellnitz S."/>
            <person name="Brambilla E."/>
            <person name="Klenk H.-P."/>
            <person name="Eisen J.A."/>
        </authorList>
    </citation>
    <scope>NUCLEOTIDE SEQUENCE [LARGE SCALE GENOMIC DNA]</scope>
    <source>
        <strain evidence="3">ATCC 25260 / DSM 20707 / VPI 4198</strain>
    </source>
</reference>
<dbReference type="CDD" id="cd06257">
    <property type="entry name" value="DnaJ"/>
    <property type="match status" value="1"/>
</dbReference>
<dbReference type="AlphaFoldDB" id="F4KJR4"/>
<dbReference type="Gene3D" id="1.10.287.110">
    <property type="entry name" value="DnaJ domain"/>
    <property type="match status" value="1"/>
</dbReference>
<dbReference type="InterPro" id="IPR036869">
    <property type="entry name" value="J_dom_sf"/>
</dbReference>
<proteinExistence type="predicted"/>
<gene>
    <name evidence="2" type="ordered locus">Poras_0691</name>
</gene>
<dbReference type="Proteomes" id="UP000006545">
    <property type="component" value="Chromosome"/>
</dbReference>
<evidence type="ECO:0000256" key="1">
    <source>
        <dbReference type="SAM" id="Coils"/>
    </source>
</evidence>
<feature type="coiled-coil region" evidence="1">
    <location>
        <begin position="203"/>
        <end position="258"/>
    </location>
</feature>
<keyword evidence="1" id="KW-0175">Coiled coil</keyword>
<name>F4KJR4_PORAD</name>
<evidence type="ECO:0000313" key="3">
    <source>
        <dbReference type="Proteomes" id="UP000006545"/>
    </source>
</evidence>
<dbReference type="OrthoDB" id="1495727at2"/>
<dbReference type="KEGG" id="pah:Poras_0691"/>
<dbReference type="EMBL" id="CP002689">
    <property type="protein sequence ID" value="AEE12641.1"/>
    <property type="molecule type" value="Genomic_DNA"/>
</dbReference>
<dbReference type="SUPFAM" id="SSF46565">
    <property type="entry name" value="Chaperone J-domain"/>
    <property type="match status" value="1"/>
</dbReference>
<keyword evidence="3" id="KW-1185">Reference proteome</keyword>
<protein>
    <submittedName>
        <fullName evidence="2">Heat shock protein DnaJ domain protein</fullName>
    </submittedName>
</protein>
<dbReference type="RefSeq" id="WP_004331498.1">
    <property type="nucleotide sequence ID" value="NC_015501.1"/>
</dbReference>
<accession>F4KJR4</accession>